<dbReference type="AlphaFoldDB" id="Q49997"/>
<feature type="transmembrane region" description="Helical" evidence="1">
    <location>
        <begin position="35"/>
        <end position="56"/>
    </location>
</feature>
<accession>Q49997</accession>
<proteinExistence type="predicted"/>
<keyword evidence="1" id="KW-0812">Transmembrane</keyword>
<evidence type="ECO:0000256" key="1">
    <source>
        <dbReference type="SAM" id="Phobius"/>
    </source>
</evidence>
<sequence length="57" mass="6409">MVVSKSVTASAAHARVDAAVRQRIRLVESGTTSGWVFYTVSFAIRFWIMFDGKVFVR</sequence>
<dbReference type="EMBL" id="U15181">
    <property type="protein sequence ID" value="AAA62932.1"/>
    <property type="molecule type" value="Genomic_DNA"/>
</dbReference>
<keyword evidence="1" id="KW-0472">Membrane</keyword>
<reference evidence="2" key="2">
    <citation type="submission" date="1995-04" db="EMBL/GenBank/DDBJ databases">
        <authorList>
            <person name="Smith D.R."/>
        </authorList>
    </citation>
    <scope>NUCLEOTIDE SEQUENCE</scope>
</reference>
<name>Q49997_MYCLR</name>
<evidence type="ECO:0000313" key="2">
    <source>
        <dbReference type="EMBL" id="AAA62932.1"/>
    </source>
</evidence>
<protein>
    <submittedName>
        <fullName evidence="2">U1764o</fullName>
    </submittedName>
</protein>
<reference evidence="2" key="1">
    <citation type="submission" date="1994-09" db="EMBL/GenBank/DDBJ databases">
        <authorList>
            <person name="Robison K."/>
        </authorList>
    </citation>
    <scope>NUCLEOTIDE SEQUENCE</scope>
</reference>
<keyword evidence="1" id="KW-1133">Transmembrane helix</keyword>
<organism evidence="2">
    <name type="scientific">Mycobacterium leprae</name>
    <dbReference type="NCBI Taxonomy" id="1769"/>
    <lineage>
        <taxon>Bacteria</taxon>
        <taxon>Bacillati</taxon>
        <taxon>Actinomycetota</taxon>
        <taxon>Actinomycetes</taxon>
        <taxon>Mycobacteriales</taxon>
        <taxon>Mycobacteriaceae</taxon>
        <taxon>Mycobacterium</taxon>
    </lineage>
</organism>